<accession>A0A4R2KZY2</accession>
<dbReference type="PRINTS" id="PR00702">
    <property type="entry name" value="ACRIFLAVINRP"/>
</dbReference>
<feature type="transmembrane region" description="Helical" evidence="1">
    <location>
        <begin position="331"/>
        <end position="350"/>
    </location>
</feature>
<dbReference type="Gene3D" id="3.30.2090.10">
    <property type="entry name" value="Multidrug efflux transporter AcrB TolC docking domain, DN and DC subdomains"/>
    <property type="match status" value="2"/>
</dbReference>
<dbReference type="InterPro" id="IPR001036">
    <property type="entry name" value="Acrflvin-R"/>
</dbReference>
<feature type="transmembrane region" description="Helical" evidence="1">
    <location>
        <begin position="959"/>
        <end position="981"/>
    </location>
</feature>
<feature type="transmembrane region" description="Helical" evidence="1">
    <location>
        <begin position="535"/>
        <end position="557"/>
    </location>
</feature>
<dbReference type="Pfam" id="PF00873">
    <property type="entry name" value="ACR_tran"/>
    <property type="match status" value="1"/>
</dbReference>
<dbReference type="Proteomes" id="UP000294919">
    <property type="component" value="Unassembled WGS sequence"/>
</dbReference>
<feature type="transmembrane region" description="Helical" evidence="1">
    <location>
        <begin position="460"/>
        <end position="487"/>
    </location>
</feature>
<dbReference type="OrthoDB" id="9757876at2"/>
<keyword evidence="1" id="KW-1133">Transmembrane helix</keyword>
<dbReference type="AlphaFoldDB" id="A0A4R2KZY2"/>
<dbReference type="PANTHER" id="PTHR32063">
    <property type="match status" value="1"/>
</dbReference>
<dbReference type="InterPro" id="IPR027463">
    <property type="entry name" value="AcrB_DN_DC_subdom"/>
</dbReference>
<evidence type="ECO:0000313" key="2">
    <source>
        <dbReference type="EMBL" id="TCO79513.1"/>
    </source>
</evidence>
<feature type="transmembrane region" description="Helical" evidence="1">
    <location>
        <begin position="12"/>
        <end position="32"/>
    </location>
</feature>
<proteinExistence type="predicted"/>
<dbReference type="RefSeq" id="WP_132242458.1">
    <property type="nucleotide sequence ID" value="NZ_SLWV01000002.1"/>
</dbReference>
<dbReference type="Gene3D" id="3.30.70.1320">
    <property type="entry name" value="Multidrug efflux transporter AcrB pore domain like"/>
    <property type="match status" value="1"/>
</dbReference>
<keyword evidence="3" id="KW-1185">Reference proteome</keyword>
<evidence type="ECO:0000313" key="3">
    <source>
        <dbReference type="Proteomes" id="UP000294919"/>
    </source>
</evidence>
<feature type="transmembrane region" description="Helical" evidence="1">
    <location>
        <begin position="383"/>
        <end position="407"/>
    </location>
</feature>
<feature type="transmembrane region" description="Helical" evidence="1">
    <location>
        <begin position="857"/>
        <end position="876"/>
    </location>
</feature>
<dbReference type="Gene3D" id="3.30.70.1430">
    <property type="entry name" value="Multidrug efflux transporter AcrB pore domain"/>
    <property type="match status" value="2"/>
</dbReference>
<feature type="transmembrane region" description="Helical" evidence="1">
    <location>
        <begin position="913"/>
        <end position="938"/>
    </location>
</feature>
<protein>
    <submittedName>
        <fullName evidence="2">HAE1 family hydrophobic/amphiphilic exporter-1</fullName>
    </submittedName>
</protein>
<keyword evidence="1" id="KW-0812">Transmembrane</keyword>
<feature type="transmembrane region" description="Helical" evidence="1">
    <location>
        <begin position="883"/>
        <end position="907"/>
    </location>
</feature>
<feature type="transmembrane region" description="Helical" evidence="1">
    <location>
        <begin position="993"/>
        <end position="1016"/>
    </location>
</feature>
<feature type="transmembrane region" description="Helical" evidence="1">
    <location>
        <begin position="428"/>
        <end position="448"/>
    </location>
</feature>
<feature type="transmembrane region" description="Helical" evidence="1">
    <location>
        <begin position="357"/>
        <end position="377"/>
    </location>
</feature>
<dbReference type="GO" id="GO:0042910">
    <property type="term" value="F:xenobiotic transmembrane transporter activity"/>
    <property type="evidence" value="ECO:0007669"/>
    <property type="project" value="TreeGrafter"/>
</dbReference>
<organism evidence="2 3">
    <name type="scientific">Marinisporobacter balticus</name>
    <dbReference type="NCBI Taxonomy" id="2018667"/>
    <lineage>
        <taxon>Bacteria</taxon>
        <taxon>Bacillati</taxon>
        <taxon>Bacillota</taxon>
        <taxon>Clostridia</taxon>
        <taxon>Peptostreptococcales</taxon>
        <taxon>Thermotaleaceae</taxon>
        <taxon>Marinisporobacter</taxon>
    </lineage>
</organism>
<comment type="caution">
    <text evidence="2">The sequence shown here is derived from an EMBL/GenBank/DDBJ whole genome shotgun (WGS) entry which is preliminary data.</text>
</comment>
<dbReference type="SUPFAM" id="SSF82866">
    <property type="entry name" value="Multidrug efflux transporter AcrB transmembrane domain"/>
    <property type="match status" value="2"/>
</dbReference>
<dbReference type="PANTHER" id="PTHR32063:SF0">
    <property type="entry name" value="SWARMING MOTILITY PROTEIN SWRC"/>
    <property type="match status" value="1"/>
</dbReference>
<reference evidence="2 3" key="1">
    <citation type="submission" date="2019-03" db="EMBL/GenBank/DDBJ databases">
        <title>Genomic Encyclopedia of Type Strains, Phase IV (KMG-IV): sequencing the most valuable type-strain genomes for metagenomic binning, comparative biology and taxonomic classification.</title>
        <authorList>
            <person name="Goeker M."/>
        </authorList>
    </citation>
    <scope>NUCLEOTIDE SEQUENCE [LARGE SCALE GENOMIC DNA]</scope>
    <source>
        <strain evidence="2 3">DSM 102940</strain>
    </source>
</reference>
<dbReference type="SUPFAM" id="SSF82693">
    <property type="entry name" value="Multidrug efflux transporter AcrB pore domain, PN1, PN2, PC1 and PC2 subdomains"/>
    <property type="match status" value="3"/>
</dbReference>
<dbReference type="SUPFAM" id="SSF82714">
    <property type="entry name" value="Multidrug efflux transporter AcrB TolC docking domain, DN and DC subdomains"/>
    <property type="match status" value="2"/>
</dbReference>
<dbReference type="GO" id="GO:0005886">
    <property type="term" value="C:plasma membrane"/>
    <property type="evidence" value="ECO:0007669"/>
    <property type="project" value="TreeGrafter"/>
</dbReference>
<evidence type="ECO:0000256" key="1">
    <source>
        <dbReference type="SAM" id="Phobius"/>
    </source>
</evidence>
<gene>
    <name evidence="2" type="ORF">EV214_102237</name>
</gene>
<dbReference type="EMBL" id="SLWV01000002">
    <property type="protein sequence ID" value="TCO79513.1"/>
    <property type="molecule type" value="Genomic_DNA"/>
</dbReference>
<name>A0A4R2KZY2_9FIRM</name>
<keyword evidence="1" id="KW-0472">Membrane</keyword>
<dbReference type="Gene3D" id="1.20.1640.10">
    <property type="entry name" value="Multidrug efflux transporter AcrB transmembrane domain"/>
    <property type="match status" value="2"/>
</dbReference>
<dbReference type="Gene3D" id="3.30.70.1440">
    <property type="entry name" value="Multidrug efflux transporter AcrB pore domain"/>
    <property type="match status" value="1"/>
</dbReference>
<sequence length="1040" mass="113099">MNLSKISVNRPVTTLMFMLIAILLGGVCLNLLPIDLYPEMEIPVAIVSVNYSGVAPEEIETLITKPIEQSVATVGKLKNLSSYSREGNAIIVAEFESSADMDLAALEMREKVDLIKGTLPDDASSPMVLKIDPNAQPIIQLGISSTMEIGKLQILIEDEISSRFERLDGVASVDLAGGNDLEVKVEVDQDKLSGYELTLSQIQNTLRAENLNLPGGKVNKGSKELLARTTGEFKHIEDIKAVPIILKSGEIIRLSDISTITLDYKERESLSRVNGNNSISISIKKQSVANTVKVAEKVLAEVSNIQNDYPDLDVVVGMDQSEFINKSINNVTRNALVGGLLAVVILYLFLRNIRSTFIVGIAIPISIIATFALMYFGGLTINLISLGGLALGIGMLVDNSIVVLENIYRFRENGYSRIESAIFGAKEVGMAVFASTMTTVAVFLPMVFTEGFTSIVFKQLSFAVTFSLLASLVVALTIVPMLSSKLLKVGEVKKRKHTGPSLGRLLDLFSSSVDRLSRAYDKVLKFTLSHRKTTISIGLSIFISSIALVGMVGGEFFPKEDEGMFTVSIELPFGTNLADTNKIVSQLEKIVTALPEKDKIFTEVASSGGFSTSASNKSTITATLINQKYRNRTTEEIVNEVREKVSSFAGAKITVSESSSMQGGGPSSSAIEIEIKGDDINILKSIGEDFKKIAKSVPGTSEVNIDTEEGEPEARIILNREVASFYGITTYDLANSLKAAVEGVKATNFKFDGDEIDVNISLNDHVKASIENMKQILIKSPTGVAVPIGQIATIEYGNSPTQIKRINQVRTVTVSSQLFGRDLKSVTDDIQKKIDEYQIPSGYRYNFTGEHEDMMEAFSSLAIALVLSIILVYMILASQFESLLHPFTVMLSVPFALSGGFIGLFITRRSLSVPAFIGIIMLAGIVVNNAIVLVDYINQLREQGVERKEAIIKAGHTRFRPILMTTLTTVLGLLPLALGIGEGASTQAPMATVVVGGLLLSTVLTLAFIPVVYTIFDDIHDKIKARFKNRKKKKLIQENH</sequence>